<dbReference type="AlphaFoldDB" id="A0A2T2WGI6"/>
<dbReference type="Proteomes" id="UP000241848">
    <property type="component" value="Unassembled WGS sequence"/>
</dbReference>
<protein>
    <submittedName>
        <fullName evidence="7">ABC transporter substrate-binding protein</fullName>
    </submittedName>
</protein>
<evidence type="ECO:0000256" key="1">
    <source>
        <dbReference type="ARBA" id="ARBA00004196"/>
    </source>
</evidence>
<dbReference type="CDD" id="cd08513">
    <property type="entry name" value="PBP2_thermophilic_Hb8_like"/>
    <property type="match status" value="1"/>
</dbReference>
<proteinExistence type="inferred from homology"/>
<accession>A0A2T2WGI6</accession>
<evidence type="ECO:0000259" key="6">
    <source>
        <dbReference type="Pfam" id="PF00496"/>
    </source>
</evidence>
<dbReference type="GO" id="GO:1904680">
    <property type="term" value="F:peptide transmembrane transporter activity"/>
    <property type="evidence" value="ECO:0007669"/>
    <property type="project" value="TreeGrafter"/>
</dbReference>
<dbReference type="SUPFAM" id="SSF53850">
    <property type="entry name" value="Periplasmic binding protein-like II"/>
    <property type="match status" value="1"/>
</dbReference>
<dbReference type="GO" id="GO:0042597">
    <property type="term" value="C:periplasmic space"/>
    <property type="evidence" value="ECO:0007669"/>
    <property type="project" value="UniProtKB-ARBA"/>
</dbReference>
<evidence type="ECO:0000256" key="2">
    <source>
        <dbReference type="ARBA" id="ARBA00005695"/>
    </source>
</evidence>
<evidence type="ECO:0000256" key="4">
    <source>
        <dbReference type="ARBA" id="ARBA00022729"/>
    </source>
</evidence>
<organism evidence="7 8">
    <name type="scientific">Sulfobacillus acidophilus</name>
    <dbReference type="NCBI Taxonomy" id="53633"/>
    <lineage>
        <taxon>Bacteria</taxon>
        <taxon>Bacillati</taxon>
        <taxon>Bacillota</taxon>
        <taxon>Clostridia</taxon>
        <taxon>Eubacteriales</taxon>
        <taxon>Clostridiales Family XVII. Incertae Sedis</taxon>
        <taxon>Sulfobacillus</taxon>
    </lineage>
</organism>
<feature type="chain" id="PRO_5015641239" evidence="5">
    <location>
        <begin position="30"/>
        <end position="581"/>
    </location>
</feature>
<dbReference type="PIRSF" id="PIRSF002741">
    <property type="entry name" value="MppA"/>
    <property type="match status" value="1"/>
</dbReference>
<dbReference type="Gene3D" id="3.10.105.10">
    <property type="entry name" value="Dipeptide-binding Protein, Domain 3"/>
    <property type="match status" value="1"/>
</dbReference>
<evidence type="ECO:0000313" key="8">
    <source>
        <dbReference type="Proteomes" id="UP000241848"/>
    </source>
</evidence>
<sequence>MKHPFATLASATLLVTALAGCGVTSSSTAATSQSSRSGGVGVYALQPQTSPNWFFPLRSLVADTVINAQTSSMLYKPLLYFNKDDQLDYQHSLADSVTWNHNGTIYTIKLNPKWHWSNGHPVTAKDVVFTWSIMKAASLPNSHYDWTFAGQGFGGIPNDWKSVVAKGKYTVQVTTTTPRNPQWFIRNGLDEIIPVPESVWNKYPHNMTREMAFINSVANSPLNPVYRVVDGPYRISAYQANNYWDFVPNPHYDGHKSYLKKVVFQYQTSTTEQFASLKAGTVNVGYLGVSLLSSKRLLTHDTMTVAYPMGFNYIMLNLNPDAPGGTHIGSAFQELPVRQALQYGVDQAGIIKTIFHGYGSIDDGPLAPEPKTSYVDPALRHQPYPFNIKRGKELLLKNGWHEVNGVMTKGNMKLEFTLDYASGSQSGADEMQLLKSDWAQEGIVVNLAEQPFDTVASDSQENSTKWAAAYWGQGNIGGWTYGNPYPSGGGLFATNGAENGGGYNNRTMDALIQKTYEPGAPAQTLKALYHYEEYAAKQLPGAIFVPWEPLFNVHANDIHGTVSTFNPIGDVIFPNYWWIGR</sequence>
<dbReference type="InterPro" id="IPR000914">
    <property type="entry name" value="SBP_5_dom"/>
</dbReference>
<dbReference type="PANTHER" id="PTHR30290">
    <property type="entry name" value="PERIPLASMIC BINDING COMPONENT OF ABC TRANSPORTER"/>
    <property type="match status" value="1"/>
</dbReference>
<comment type="similarity">
    <text evidence="2">Belongs to the bacterial solute-binding protein 5 family.</text>
</comment>
<dbReference type="InterPro" id="IPR039424">
    <property type="entry name" value="SBP_5"/>
</dbReference>
<dbReference type="GO" id="GO:0030313">
    <property type="term" value="C:cell envelope"/>
    <property type="evidence" value="ECO:0007669"/>
    <property type="project" value="UniProtKB-SubCell"/>
</dbReference>
<dbReference type="InterPro" id="IPR030678">
    <property type="entry name" value="Peptide/Ni-bd"/>
</dbReference>
<evidence type="ECO:0000256" key="3">
    <source>
        <dbReference type="ARBA" id="ARBA00022448"/>
    </source>
</evidence>
<gene>
    <name evidence="7" type="ORF">C7B45_11240</name>
</gene>
<keyword evidence="4 5" id="KW-0732">Signal</keyword>
<feature type="domain" description="Solute-binding protein family 5" evidence="6">
    <location>
        <begin position="90"/>
        <end position="488"/>
    </location>
</feature>
<dbReference type="EMBL" id="PXYV01000036">
    <property type="protein sequence ID" value="PSR21348.1"/>
    <property type="molecule type" value="Genomic_DNA"/>
</dbReference>
<dbReference type="Pfam" id="PF00496">
    <property type="entry name" value="SBP_bac_5"/>
    <property type="match status" value="1"/>
</dbReference>
<dbReference type="GO" id="GO:0043190">
    <property type="term" value="C:ATP-binding cassette (ABC) transporter complex"/>
    <property type="evidence" value="ECO:0007669"/>
    <property type="project" value="InterPro"/>
</dbReference>
<evidence type="ECO:0000313" key="7">
    <source>
        <dbReference type="EMBL" id="PSR21348.1"/>
    </source>
</evidence>
<name>A0A2T2WGI6_9FIRM</name>
<dbReference type="GO" id="GO:0015833">
    <property type="term" value="P:peptide transport"/>
    <property type="evidence" value="ECO:0007669"/>
    <property type="project" value="TreeGrafter"/>
</dbReference>
<feature type="signal peptide" evidence="5">
    <location>
        <begin position="1"/>
        <end position="29"/>
    </location>
</feature>
<comment type="caution">
    <text evidence="7">The sequence shown here is derived from an EMBL/GenBank/DDBJ whole genome shotgun (WGS) entry which is preliminary data.</text>
</comment>
<dbReference type="PROSITE" id="PS51257">
    <property type="entry name" value="PROKAR_LIPOPROTEIN"/>
    <property type="match status" value="1"/>
</dbReference>
<comment type="subcellular location">
    <subcellularLocation>
        <location evidence="1">Cell envelope</location>
    </subcellularLocation>
</comment>
<dbReference type="Gene3D" id="3.40.190.10">
    <property type="entry name" value="Periplasmic binding protein-like II"/>
    <property type="match status" value="1"/>
</dbReference>
<evidence type="ECO:0000256" key="5">
    <source>
        <dbReference type="SAM" id="SignalP"/>
    </source>
</evidence>
<reference evidence="7 8" key="1">
    <citation type="journal article" date="2014" name="BMC Genomics">
        <title>Comparison of environmental and isolate Sulfobacillus genomes reveals diverse carbon, sulfur, nitrogen, and hydrogen metabolisms.</title>
        <authorList>
            <person name="Justice N.B."/>
            <person name="Norman A."/>
            <person name="Brown C.T."/>
            <person name="Singh A."/>
            <person name="Thomas B.C."/>
            <person name="Banfield J.F."/>
        </authorList>
    </citation>
    <scope>NUCLEOTIDE SEQUENCE [LARGE SCALE GENOMIC DNA]</scope>
    <source>
        <strain evidence="7">AMDSBA3</strain>
    </source>
</reference>
<dbReference type="PANTHER" id="PTHR30290:SF10">
    <property type="entry name" value="PERIPLASMIC OLIGOPEPTIDE-BINDING PROTEIN-RELATED"/>
    <property type="match status" value="1"/>
</dbReference>
<keyword evidence="3" id="KW-0813">Transport</keyword>